<dbReference type="InterPro" id="IPR004474">
    <property type="entry name" value="LytR_CpsA_psr"/>
</dbReference>
<comment type="similarity">
    <text evidence="1">Belongs to the LytR/CpsA/Psr (LCP) family.</text>
</comment>
<dbReference type="EMBL" id="DVHN01000193">
    <property type="protein sequence ID" value="HIR89963.1"/>
    <property type="molecule type" value="Genomic_DNA"/>
</dbReference>
<dbReference type="PANTHER" id="PTHR33392">
    <property type="entry name" value="POLYISOPRENYL-TEICHOIC ACID--PEPTIDOGLYCAN TEICHOIC ACID TRANSFERASE TAGU"/>
    <property type="match status" value="1"/>
</dbReference>
<dbReference type="AlphaFoldDB" id="A0A9D1EHD9"/>
<comment type="caution">
    <text evidence="3">The sequence shown here is derived from an EMBL/GenBank/DDBJ whole genome shotgun (WGS) entry which is preliminary data.</text>
</comment>
<dbReference type="Gene3D" id="3.40.630.190">
    <property type="entry name" value="LCP protein"/>
    <property type="match status" value="1"/>
</dbReference>
<evidence type="ECO:0000313" key="4">
    <source>
        <dbReference type="Proteomes" id="UP000824201"/>
    </source>
</evidence>
<reference evidence="3" key="1">
    <citation type="submission" date="2020-10" db="EMBL/GenBank/DDBJ databases">
        <authorList>
            <person name="Gilroy R."/>
        </authorList>
    </citation>
    <scope>NUCLEOTIDE SEQUENCE</scope>
    <source>
        <strain evidence="3">ChiW13-3771</strain>
    </source>
</reference>
<feature type="domain" description="Cell envelope-related transcriptional attenuator" evidence="2">
    <location>
        <begin position="95"/>
        <end position="253"/>
    </location>
</feature>
<evidence type="ECO:0000313" key="3">
    <source>
        <dbReference type="EMBL" id="HIR89963.1"/>
    </source>
</evidence>
<sequence>MVFMHAVGKLNYVPDSGEIQMNLDYVEEKNYEPVMVLDDNGKIEELQPASEEKVAEIKQNIWNNIQNGSEKKSREDVTNILLIGVDKRDDSFPGNSDSMILVSANRTKKTVTMISFLRDLYVGIEGRDTYKLNAAHAIGGAPLLLKVMEDNFKIDIDYYISVDFQGFDEVIDVLGGVPMEITQEEQEAANKYIRDMNVDAGLEVNTEILNSYGSVVLTGKQALGFSRIRSLAGADFQRSNRQRRVLSAVLETARSASFLDITAVANQVAQYVTYNIPSDVFMKLLTEVPDFLSYQWISERIPYDDMYEHYNIGGQGMLVPNWQETVAQLQSRLYD</sequence>
<dbReference type="NCBIfam" id="TIGR00350">
    <property type="entry name" value="lytR_cpsA_psr"/>
    <property type="match status" value="1"/>
</dbReference>
<dbReference type="InterPro" id="IPR050922">
    <property type="entry name" value="LytR/CpsA/Psr_CW_biosynth"/>
</dbReference>
<protein>
    <submittedName>
        <fullName evidence="3">LCP family protein</fullName>
    </submittedName>
</protein>
<evidence type="ECO:0000259" key="2">
    <source>
        <dbReference type="Pfam" id="PF03816"/>
    </source>
</evidence>
<proteinExistence type="inferred from homology"/>
<reference evidence="3" key="2">
    <citation type="journal article" date="2021" name="PeerJ">
        <title>Extensive microbial diversity within the chicken gut microbiome revealed by metagenomics and culture.</title>
        <authorList>
            <person name="Gilroy R."/>
            <person name="Ravi A."/>
            <person name="Getino M."/>
            <person name="Pursley I."/>
            <person name="Horton D.L."/>
            <person name="Alikhan N.F."/>
            <person name="Baker D."/>
            <person name="Gharbi K."/>
            <person name="Hall N."/>
            <person name="Watson M."/>
            <person name="Adriaenssens E.M."/>
            <person name="Foster-Nyarko E."/>
            <person name="Jarju S."/>
            <person name="Secka A."/>
            <person name="Antonio M."/>
            <person name="Oren A."/>
            <person name="Chaudhuri R.R."/>
            <person name="La Ragione R."/>
            <person name="Hildebrand F."/>
            <person name="Pallen M.J."/>
        </authorList>
    </citation>
    <scope>NUCLEOTIDE SEQUENCE</scope>
    <source>
        <strain evidence="3">ChiW13-3771</strain>
    </source>
</reference>
<evidence type="ECO:0000256" key="1">
    <source>
        <dbReference type="ARBA" id="ARBA00006068"/>
    </source>
</evidence>
<dbReference type="Proteomes" id="UP000824201">
    <property type="component" value="Unassembled WGS sequence"/>
</dbReference>
<organism evidence="3 4">
    <name type="scientific">Candidatus Fimimorpha faecalis</name>
    <dbReference type="NCBI Taxonomy" id="2840824"/>
    <lineage>
        <taxon>Bacteria</taxon>
        <taxon>Bacillati</taxon>
        <taxon>Bacillota</taxon>
        <taxon>Clostridia</taxon>
        <taxon>Eubacteriales</taxon>
        <taxon>Candidatus Fimimorpha</taxon>
    </lineage>
</organism>
<accession>A0A9D1EHD9</accession>
<gene>
    <name evidence="3" type="ORF">IAC96_13545</name>
</gene>
<dbReference type="Pfam" id="PF03816">
    <property type="entry name" value="LytR_cpsA_psr"/>
    <property type="match status" value="1"/>
</dbReference>
<dbReference type="PANTHER" id="PTHR33392:SF6">
    <property type="entry name" value="POLYISOPRENYL-TEICHOIC ACID--PEPTIDOGLYCAN TEICHOIC ACID TRANSFERASE TAGU"/>
    <property type="match status" value="1"/>
</dbReference>
<name>A0A9D1EHD9_9FIRM</name>